<dbReference type="EMBL" id="SJPT01000002">
    <property type="protein sequence ID" value="TWU24826.1"/>
    <property type="molecule type" value="Genomic_DNA"/>
</dbReference>
<reference evidence="3 4" key="1">
    <citation type="submission" date="2019-02" db="EMBL/GenBank/DDBJ databases">
        <title>Deep-cultivation of Planctomycetes and their phenomic and genomic characterization uncovers novel biology.</title>
        <authorList>
            <person name="Wiegand S."/>
            <person name="Jogler M."/>
            <person name="Boedeker C."/>
            <person name="Pinto D."/>
            <person name="Vollmers J."/>
            <person name="Rivas-Marin E."/>
            <person name="Kohn T."/>
            <person name="Peeters S.H."/>
            <person name="Heuer A."/>
            <person name="Rast P."/>
            <person name="Oberbeckmann S."/>
            <person name="Bunk B."/>
            <person name="Jeske O."/>
            <person name="Meyerdierks A."/>
            <person name="Storesund J.E."/>
            <person name="Kallscheuer N."/>
            <person name="Luecker S."/>
            <person name="Lage O.M."/>
            <person name="Pohl T."/>
            <person name="Merkel B.J."/>
            <person name="Hornburger P."/>
            <person name="Mueller R.-W."/>
            <person name="Bruemmer F."/>
            <person name="Labrenz M."/>
            <person name="Spormann A.M."/>
            <person name="Op Den Camp H."/>
            <person name="Overmann J."/>
            <person name="Amann R."/>
            <person name="Jetten M.S.M."/>
            <person name="Mascher T."/>
            <person name="Medema M.H."/>
            <person name="Devos D.P."/>
            <person name="Kaster A.-K."/>
            <person name="Ovreas L."/>
            <person name="Rohde M."/>
            <person name="Galperin M.Y."/>
            <person name="Jogler C."/>
        </authorList>
    </citation>
    <scope>NUCLEOTIDE SEQUENCE [LARGE SCALE GENOMIC DNA]</scope>
    <source>
        <strain evidence="3 4">Pla52o</strain>
    </source>
</reference>
<sequence precursor="true">MKSTRLLALLSIAFAAIGSANAQDQSAVPDGSASQISDWALAGVIWSDASLTKKLARQAAEEADSPEQAEQFRKLFQQSSRIVEAMETFGWKQVKQTGNVNGDRSLEPTGSKSSLPELQSTPARNDVSSDEAVGAALARPTNLSTADADSSKRRERPKSQTAPTPTLDSRIERFDTETPAGQDDPGMDDERSGSGLSLDVDNYRVDDYIDETPAEARNRADAIEDGVEGAIAAASGRLGIGTRGTDHISYRETQTRSATLPYAEDSIYDSDDYDPDADYDVNNPLGANSINPASVNRGDNDDDIDRGDPAQVIDGEDELLAAMAREQQATREPTTSAAATPRRPTRTDLNRYTAERSKYIQDANWVQFHLDANQAVWTKFTTRENLNRRLSDSLVKLRADVSVALEATDNELLKSILIQVQ</sequence>
<feature type="region of interest" description="Disordered" evidence="1">
    <location>
        <begin position="266"/>
        <end position="310"/>
    </location>
</feature>
<name>A0A5C6CP42_9BACT</name>
<dbReference type="Proteomes" id="UP000316304">
    <property type="component" value="Unassembled WGS sequence"/>
</dbReference>
<accession>A0A5C6CP42</accession>
<feature type="compositionally biased region" description="Low complexity" evidence="1">
    <location>
        <begin position="330"/>
        <end position="342"/>
    </location>
</feature>
<feature type="signal peptide" evidence="2">
    <location>
        <begin position="1"/>
        <end position="22"/>
    </location>
</feature>
<evidence type="ECO:0000256" key="2">
    <source>
        <dbReference type="SAM" id="SignalP"/>
    </source>
</evidence>
<proteinExistence type="predicted"/>
<gene>
    <name evidence="3" type="ORF">Pla52o_11160</name>
</gene>
<keyword evidence="2" id="KW-0732">Signal</keyword>
<evidence type="ECO:0000313" key="3">
    <source>
        <dbReference type="EMBL" id="TWU24826.1"/>
    </source>
</evidence>
<evidence type="ECO:0000256" key="1">
    <source>
        <dbReference type="SAM" id="MobiDB-lite"/>
    </source>
</evidence>
<feature type="region of interest" description="Disordered" evidence="1">
    <location>
        <begin position="326"/>
        <end position="351"/>
    </location>
</feature>
<organism evidence="3 4">
    <name type="scientific">Novipirellula galeiformis</name>
    <dbReference type="NCBI Taxonomy" id="2528004"/>
    <lineage>
        <taxon>Bacteria</taxon>
        <taxon>Pseudomonadati</taxon>
        <taxon>Planctomycetota</taxon>
        <taxon>Planctomycetia</taxon>
        <taxon>Pirellulales</taxon>
        <taxon>Pirellulaceae</taxon>
        <taxon>Novipirellula</taxon>
    </lineage>
</organism>
<evidence type="ECO:0000313" key="4">
    <source>
        <dbReference type="Proteomes" id="UP000316304"/>
    </source>
</evidence>
<feature type="compositionally biased region" description="Polar residues" evidence="1">
    <location>
        <begin position="94"/>
        <end position="123"/>
    </location>
</feature>
<keyword evidence="4" id="KW-1185">Reference proteome</keyword>
<feature type="chain" id="PRO_5023137539" evidence="2">
    <location>
        <begin position="23"/>
        <end position="421"/>
    </location>
</feature>
<protein>
    <submittedName>
        <fullName evidence="3">Uncharacterized protein</fullName>
    </submittedName>
</protein>
<comment type="caution">
    <text evidence="3">The sequence shown here is derived from an EMBL/GenBank/DDBJ whole genome shotgun (WGS) entry which is preliminary data.</text>
</comment>
<dbReference type="AlphaFoldDB" id="A0A5C6CP42"/>
<feature type="compositionally biased region" description="Polar residues" evidence="1">
    <location>
        <begin position="285"/>
        <end position="294"/>
    </location>
</feature>
<feature type="region of interest" description="Disordered" evidence="1">
    <location>
        <begin position="94"/>
        <end position="199"/>
    </location>
</feature>
<dbReference type="OrthoDB" id="265946at2"/>
<dbReference type="RefSeq" id="WP_146593584.1">
    <property type="nucleotide sequence ID" value="NZ_SJPT01000002.1"/>
</dbReference>
<feature type="compositionally biased region" description="Acidic residues" evidence="1">
    <location>
        <begin position="266"/>
        <end position="279"/>
    </location>
</feature>